<accession>A0A834WPJ6</accession>
<keyword evidence="1" id="KW-0175">Coiled coil</keyword>
<feature type="coiled-coil region" evidence="1">
    <location>
        <begin position="69"/>
        <end position="112"/>
    </location>
</feature>
<reference evidence="3" key="1">
    <citation type="submission" date="2020-09" db="EMBL/GenBank/DDBJ databases">
        <title>Genome-Enabled Discovery of Anthraquinone Biosynthesis in Senna tora.</title>
        <authorList>
            <person name="Kang S.-H."/>
            <person name="Pandey R.P."/>
            <person name="Lee C.-M."/>
            <person name="Sim J.-S."/>
            <person name="Jeong J.-T."/>
            <person name="Choi B.-S."/>
            <person name="Jung M."/>
            <person name="Ginzburg D."/>
            <person name="Zhao K."/>
            <person name="Won S.Y."/>
            <person name="Oh T.-J."/>
            <person name="Yu Y."/>
            <person name="Kim N.-H."/>
            <person name="Lee O.R."/>
            <person name="Lee T.-H."/>
            <person name="Bashyal P."/>
            <person name="Kim T.-S."/>
            <person name="Lee W.-H."/>
            <person name="Kawkins C."/>
            <person name="Kim C.-K."/>
            <person name="Kim J.S."/>
            <person name="Ahn B.O."/>
            <person name="Rhee S.Y."/>
            <person name="Sohng J.K."/>
        </authorList>
    </citation>
    <scope>NUCLEOTIDE SEQUENCE</scope>
    <source>
        <tissue evidence="3">Leaf</tissue>
    </source>
</reference>
<keyword evidence="4" id="KW-1185">Reference proteome</keyword>
<protein>
    <submittedName>
        <fullName evidence="3">Gag-pro</fullName>
    </submittedName>
</protein>
<sequence>MTMVMATTSNQTMAFCSSISNSPIQRRDIQCNASDKANIQGPFINKGNHKEVIKGTPEAEDTKRWGSKRDDQKLKEKNLELKEKNLELREEILQLKEEILGLRGESQRLKDERTKIHYILEIRELEHHKENETNRLRPGSKSLPSRKSVEEEGTHSGNLRNRVESLKNSQSGDEMRSSFSHISILASLGLHSNGKYALNVSRKAKESFRKYAWRWKQTTIDVQPPMTDKEECRYFLKSLKDSCYELMPVVSFEDFSHLITMGQDIDFKTQEGHMPPLIGAQLNTTLTKTLPSSFDVPYLLPLPECQKAIEPFTLNIPTIPSTCFLSPPTPCITIHAFEPCPYTSNRVVTQAEGTQ</sequence>
<gene>
    <name evidence="3" type="ORF">G2W53_018060</name>
</gene>
<proteinExistence type="predicted"/>
<organism evidence="3 4">
    <name type="scientific">Senna tora</name>
    <dbReference type="NCBI Taxonomy" id="362788"/>
    <lineage>
        <taxon>Eukaryota</taxon>
        <taxon>Viridiplantae</taxon>
        <taxon>Streptophyta</taxon>
        <taxon>Embryophyta</taxon>
        <taxon>Tracheophyta</taxon>
        <taxon>Spermatophyta</taxon>
        <taxon>Magnoliopsida</taxon>
        <taxon>eudicotyledons</taxon>
        <taxon>Gunneridae</taxon>
        <taxon>Pentapetalae</taxon>
        <taxon>rosids</taxon>
        <taxon>fabids</taxon>
        <taxon>Fabales</taxon>
        <taxon>Fabaceae</taxon>
        <taxon>Caesalpinioideae</taxon>
        <taxon>Cassia clade</taxon>
        <taxon>Senna</taxon>
    </lineage>
</organism>
<dbReference type="AlphaFoldDB" id="A0A834WPJ6"/>
<name>A0A834WPJ6_9FABA</name>
<dbReference type="OrthoDB" id="1750196at2759"/>
<evidence type="ECO:0000313" key="4">
    <source>
        <dbReference type="Proteomes" id="UP000634136"/>
    </source>
</evidence>
<dbReference type="Proteomes" id="UP000634136">
    <property type="component" value="Unassembled WGS sequence"/>
</dbReference>
<feature type="region of interest" description="Disordered" evidence="2">
    <location>
        <begin position="130"/>
        <end position="174"/>
    </location>
</feature>
<dbReference type="EMBL" id="JAAIUW010000006">
    <property type="protein sequence ID" value="KAF7826896.1"/>
    <property type="molecule type" value="Genomic_DNA"/>
</dbReference>
<comment type="caution">
    <text evidence="3">The sequence shown here is derived from an EMBL/GenBank/DDBJ whole genome shotgun (WGS) entry which is preliminary data.</text>
</comment>
<evidence type="ECO:0000256" key="2">
    <source>
        <dbReference type="SAM" id="MobiDB-lite"/>
    </source>
</evidence>
<evidence type="ECO:0000256" key="1">
    <source>
        <dbReference type="SAM" id="Coils"/>
    </source>
</evidence>
<evidence type="ECO:0000313" key="3">
    <source>
        <dbReference type="EMBL" id="KAF7826896.1"/>
    </source>
</evidence>